<evidence type="ECO:0000256" key="4">
    <source>
        <dbReference type="ARBA" id="ARBA00022989"/>
    </source>
</evidence>
<evidence type="ECO:0000313" key="9">
    <source>
        <dbReference type="EMBL" id="CAD9424889.1"/>
    </source>
</evidence>
<evidence type="ECO:0000256" key="7">
    <source>
        <dbReference type="SAM" id="Phobius"/>
    </source>
</evidence>
<comment type="subcellular location">
    <subcellularLocation>
        <location evidence="1">Membrane</location>
        <topology evidence="1">Multi-pass membrane protein</topology>
    </subcellularLocation>
</comment>
<sequence length="128" mass="13611">MPLRVRGKAVGLCTFVNWGPANLTSAFLTPWLLQRSVLGAGGTLLLFGAAALAAVPFALLFLPETRGLPLEQVAPMFTFRGWDGLRCFVMGNLAHGGGARHRPGPHTQAPATGLATQDGSRMQTWTRA</sequence>
<dbReference type="PANTHER" id="PTHR48020:SF12">
    <property type="entry name" value="PROTON MYO-INOSITOL COTRANSPORTER"/>
    <property type="match status" value="1"/>
</dbReference>
<dbReference type="InterPro" id="IPR020846">
    <property type="entry name" value="MFS_dom"/>
</dbReference>
<reference evidence="9" key="1">
    <citation type="submission" date="2021-01" db="EMBL/GenBank/DDBJ databases">
        <authorList>
            <person name="Corre E."/>
            <person name="Pelletier E."/>
            <person name="Niang G."/>
            <person name="Scheremetjew M."/>
            <person name="Finn R."/>
            <person name="Kale V."/>
            <person name="Holt S."/>
            <person name="Cochrane G."/>
            <person name="Meng A."/>
            <person name="Brown T."/>
            <person name="Cohen L."/>
        </authorList>
    </citation>
    <scope>NUCLEOTIDE SEQUENCE</scope>
    <source>
        <strain evidence="9">UTEX LB 985</strain>
    </source>
</reference>
<dbReference type="Pfam" id="PF00083">
    <property type="entry name" value="Sugar_tr"/>
    <property type="match status" value="1"/>
</dbReference>
<evidence type="ECO:0000256" key="5">
    <source>
        <dbReference type="ARBA" id="ARBA00023136"/>
    </source>
</evidence>
<dbReference type="EMBL" id="HBGU01016099">
    <property type="protein sequence ID" value="CAD9424889.1"/>
    <property type="molecule type" value="Transcribed_RNA"/>
</dbReference>
<evidence type="ECO:0000256" key="1">
    <source>
        <dbReference type="ARBA" id="ARBA00004141"/>
    </source>
</evidence>
<protein>
    <recommendedName>
        <fullName evidence="8">Major facilitator superfamily (MFS) profile domain-containing protein</fullName>
    </recommendedName>
</protein>
<dbReference type="Gene3D" id="1.20.1250.20">
    <property type="entry name" value="MFS general substrate transporter like domains"/>
    <property type="match status" value="1"/>
</dbReference>
<evidence type="ECO:0000256" key="2">
    <source>
        <dbReference type="ARBA" id="ARBA00022448"/>
    </source>
</evidence>
<name>A0A7S2G131_9EUKA</name>
<dbReference type="SUPFAM" id="SSF103473">
    <property type="entry name" value="MFS general substrate transporter"/>
    <property type="match status" value="1"/>
</dbReference>
<dbReference type="PROSITE" id="PS50850">
    <property type="entry name" value="MFS"/>
    <property type="match status" value="1"/>
</dbReference>
<proteinExistence type="predicted"/>
<feature type="compositionally biased region" description="Polar residues" evidence="6">
    <location>
        <begin position="114"/>
        <end position="128"/>
    </location>
</feature>
<keyword evidence="2" id="KW-0813">Transport</keyword>
<keyword evidence="3 7" id="KW-0812">Transmembrane</keyword>
<dbReference type="InterPro" id="IPR036259">
    <property type="entry name" value="MFS_trans_sf"/>
</dbReference>
<keyword evidence="4 7" id="KW-1133">Transmembrane helix</keyword>
<feature type="transmembrane region" description="Helical" evidence="7">
    <location>
        <begin position="12"/>
        <end position="33"/>
    </location>
</feature>
<evidence type="ECO:0000256" key="6">
    <source>
        <dbReference type="SAM" id="MobiDB-lite"/>
    </source>
</evidence>
<accession>A0A7S2G131</accession>
<organism evidence="9">
    <name type="scientific">Haptolina brevifila</name>
    <dbReference type="NCBI Taxonomy" id="156173"/>
    <lineage>
        <taxon>Eukaryota</taxon>
        <taxon>Haptista</taxon>
        <taxon>Haptophyta</taxon>
        <taxon>Prymnesiophyceae</taxon>
        <taxon>Prymnesiales</taxon>
        <taxon>Prymnesiaceae</taxon>
        <taxon>Haptolina</taxon>
    </lineage>
</organism>
<feature type="transmembrane region" description="Helical" evidence="7">
    <location>
        <begin position="39"/>
        <end position="62"/>
    </location>
</feature>
<dbReference type="GO" id="GO:0022857">
    <property type="term" value="F:transmembrane transporter activity"/>
    <property type="evidence" value="ECO:0007669"/>
    <property type="project" value="InterPro"/>
</dbReference>
<dbReference type="InterPro" id="IPR005828">
    <property type="entry name" value="MFS_sugar_transport-like"/>
</dbReference>
<feature type="region of interest" description="Disordered" evidence="6">
    <location>
        <begin position="99"/>
        <end position="128"/>
    </location>
</feature>
<gene>
    <name evidence="9" type="ORF">CBRE1094_LOCUS8673</name>
</gene>
<dbReference type="AlphaFoldDB" id="A0A7S2G131"/>
<evidence type="ECO:0000256" key="3">
    <source>
        <dbReference type="ARBA" id="ARBA00022692"/>
    </source>
</evidence>
<evidence type="ECO:0000259" key="8">
    <source>
        <dbReference type="PROSITE" id="PS50850"/>
    </source>
</evidence>
<dbReference type="PANTHER" id="PTHR48020">
    <property type="entry name" value="PROTON MYO-INOSITOL COTRANSPORTER"/>
    <property type="match status" value="1"/>
</dbReference>
<dbReference type="InterPro" id="IPR050814">
    <property type="entry name" value="Myo-inositol_Transporter"/>
</dbReference>
<feature type="domain" description="Major facilitator superfamily (MFS) profile" evidence="8">
    <location>
        <begin position="1"/>
        <end position="66"/>
    </location>
</feature>
<keyword evidence="5 7" id="KW-0472">Membrane</keyword>
<dbReference type="GO" id="GO:0016020">
    <property type="term" value="C:membrane"/>
    <property type="evidence" value="ECO:0007669"/>
    <property type="project" value="UniProtKB-SubCell"/>
</dbReference>